<gene>
    <name evidence="4" type="primary">cyaB</name>
    <name evidence="4" type="ORF">GJW-30_1_01918</name>
</gene>
<dbReference type="Pfam" id="PF00211">
    <property type="entry name" value="Guanylate_cyc"/>
    <property type="match status" value="1"/>
</dbReference>
<evidence type="ECO:0000256" key="2">
    <source>
        <dbReference type="ARBA" id="ARBA00022840"/>
    </source>
</evidence>
<dbReference type="Pfam" id="PF13191">
    <property type="entry name" value="AAA_16"/>
    <property type="match status" value="1"/>
</dbReference>
<evidence type="ECO:0000313" key="5">
    <source>
        <dbReference type="Proteomes" id="UP000236884"/>
    </source>
</evidence>
<dbReference type="InterPro" id="IPR027417">
    <property type="entry name" value="P-loop_NTPase"/>
</dbReference>
<sequence>MATSSTTARHEFAGERKHATVLFADVAGFTAISERLGEEAAFEIIQSIRAMMREVVAEFSGTILDFAGDGLLAVFGVPKALEDAPLSACRAALALLSRTVSAAPAYHARYGIDVQLRIGINSGAVVVGHVEAQGGKQLTAVGDAVNVAARLQARAEAGSIILSDVIYQLVDDIAVVTPLGAFSLKGKSEAQHAFRLDALKHVATRFDRSVSRGLSQYVGRENELRTIRDIVATKEGVSVVDIAGDPGMGKSRLLYEFRGNIDQARFVYLAGRCTREGQRTAFFPFIEIVRSWADIAIGEDRRQTIKKLNEALDALGLFTPDRLAILLNLTGQESASEQLAGLDPLQIGLRTRDLLIDLLRAACRMSPTILTIEDLHWIDSSSESLLETIASLQDIATLVVIHTRRSHYAPPWANATNVSSIPLAPLDSAQIVEIVTSRLQVQDISADFVEQIVRQADGNALFAEEIAKFIGESAQARVQPAGRLPVSIQAILGARIELLSDDQRRLLQIASVFGRRFDIEQLAELLELPADVVSREIEQAHRSELLHIDRRTGEAVFSHALLNEVLYGGMLRTDRAVYHLKVAKTIEAKSGGTSENAELLTHHYRQTDRHDRTLMFAAMAARKSLRVYSLVEAEEFAKLALEALTLSGRTNDAALPDLIADYILVLQLGYNIPDLIKVAELWLPRIDAPSLAKVSAMHHYANALLLAGRYQDCKATSEKLDAISNELGDDRSKLYAFTVSVWIGALLATRSNEAIDAQAPAMFAAALRTTDIYLKIWLRWVLSLDAVHRGLLHSAYKYAQELIELGQTAKDSRATGLGLWLQGWNALINDDYALALKFGHEASAAALTPWDRSTAMNLTASALVLTRQLDEGLALLKCRRDLDDAAGRRYAFVANDAVWGAGLVLSGKFRAGIRFIENRIEMREAEGYRSAADWYRVTLCYILLEVLQGGRRPQASVLIRNLPYLIWLKITGLKRIDRLIARARQNPLFHPEGLHQAKVHFIIGSRWRLAGRTELARKSLQEAKRIAKVFGDTPLAAKIDASLDEVMS</sequence>
<dbReference type="SUPFAM" id="SSF55073">
    <property type="entry name" value="Nucleotide cyclase"/>
    <property type="match status" value="1"/>
</dbReference>
<dbReference type="GO" id="GO:0035556">
    <property type="term" value="P:intracellular signal transduction"/>
    <property type="evidence" value="ECO:0007669"/>
    <property type="project" value="InterPro"/>
</dbReference>
<dbReference type="EC" id="4.6.1.1" evidence="4"/>
<keyword evidence="4" id="KW-0456">Lyase</keyword>
<dbReference type="GO" id="GO:0009190">
    <property type="term" value="P:cyclic nucleotide biosynthetic process"/>
    <property type="evidence" value="ECO:0007669"/>
    <property type="project" value="InterPro"/>
</dbReference>
<dbReference type="Proteomes" id="UP000236884">
    <property type="component" value="Chromosome"/>
</dbReference>
<dbReference type="AlphaFoldDB" id="A0A0S3PTW9"/>
<evidence type="ECO:0000256" key="1">
    <source>
        <dbReference type="ARBA" id="ARBA00022741"/>
    </source>
</evidence>
<proteinExistence type="predicted"/>
<evidence type="ECO:0000313" key="4">
    <source>
        <dbReference type="EMBL" id="BAT59385.1"/>
    </source>
</evidence>
<dbReference type="PANTHER" id="PTHR16305:SF28">
    <property type="entry name" value="GUANYLATE CYCLASE DOMAIN-CONTAINING PROTEIN"/>
    <property type="match status" value="1"/>
</dbReference>
<keyword evidence="5" id="KW-1185">Reference proteome</keyword>
<reference evidence="4 5" key="1">
    <citation type="submission" date="2015-08" db="EMBL/GenBank/DDBJ databases">
        <title>Investigation of the bacterial diversity of lava forest soil.</title>
        <authorList>
            <person name="Lee J.S."/>
        </authorList>
    </citation>
    <scope>NUCLEOTIDE SEQUENCE [LARGE SCALE GENOMIC DNA]</scope>
    <source>
        <strain evidence="4 5">GJW-30</strain>
    </source>
</reference>
<evidence type="ECO:0000259" key="3">
    <source>
        <dbReference type="PROSITE" id="PS50125"/>
    </source>
</evidence>
<feature type="domain" description="Guanylate cyclase" evidence="3">
    <location>
        <begin position="20"/>
        <end position="152"/>
    </location>
</feature>
<dbReference type="Gene3D" id="3.30.70.1230">
    <property type="entry name" value="Nucleotide cyclase"/>
    <property type="match status" value="1"/>
</dbReference>
<keyword evidence="1" id="KW-0547">Nucleotide-binding</keyword>
<dbReference type="GO" id="GO:0005737">
    <property type="term" value="C:cytoplasm"/>
    <property type="evidence" value="ECO:0007669"/>
    <property type="project" value="TreeGrafter"/>
</dbReference>
<dbReference type="RefSeq" id="WP_096354658.1">
    <property type="nucleotide sequence ID" value="NZ_AP014946.1"/>
</dbReference>
<dbReference type="InterPro" id="IPR029787">
    <property type="entry name" value="Nucleotide_cyclase"/>
</dbReference>
<dbReference type="PROSITE" id="PS50125">
    <property type="entry name" value="GUANYLATE_CYCLASE_2"/>
    <property type="match status" value="1"/>
</dbReference>
<dbReference type="OrthoDB" id="9785312at2"/>
<dbReference type="Gene3D" id="3.40.50.300">
    <property type="entry name" value="P-loop containing nucleotide triphosphate hydrolases"/>
    <property type="match status" value="1"/>
</dbReference>
<dbReference type="CDD" id="cd07302">
    <property type="entry name" value="CHD"/>
    <property type="match status" value="1"/>
</dbReference>
<dbReference type="PANTHER" id="PTHR16305">
    <property type="entry name" value="TESTICULAR SOLUBLE ADENYLYL CYCLASE"/>
    <property type="match status" value="1"/>
</dbReference>
<name>A0A0S3PTW9_9BRAD</name>
<dbReference type="SMART" id="SM00044">
    <property type="entry name" value="CYCc"/>
    <property type="match status" value="1"/>
</dbReference>
<accession>A0A0S3PTW9</accession>
<keyword evidence="2" id="KW-0067">ATP-binding</keyword>
<organism evidence="4 5">
    <name type="scientific">Variibacter gotjawalensis</name>
    <dbReference type="NCBI Taxonomy" id="1333996"/>
    <lineage>
        <taxon>Bacteria</taxon>
        <taxon>Pseudomonadati</taxon>
        <taxon>Pseudomonadota</taxon>
        <taxon>Alphaproteobacteria</taxon>
        <taxon>Hyphomicrobiales</taxon>
        <taxon>Nitrobacteraceae</taxon>
        <taxon>Variibacter</taxon>
    </lineage>
</organism>
<dbReference type="KEGG" id="vgo:GJW-30_1_01918"/>
<dbReference type="GO" id="GO:0005524">
    <property type="term" value="F:ATP binding"/>
    <property type="evidence" value="ECO:0007669"/>
    <property type="project" value="UniProtKB-KW"/>
</dbReference>
<dbReference type="InterPro" id="IPR001054">
    <property type="entry name" value="A/G_cyclase"/>
</dbReference>
<dbReference type="EMBL" id="AP014946">
    <property type="protein sequence ID" value="BAT59385.1"/>
    <property type="molecule type" value="Genomic_DNA"/>
</dbReference>
<dbReference type="InterPro" id="IPR041664">
    <property type="entry name" value="AAA_16"/>
</dbReference>
<protein>
    <submittedName>
        <fullName evidence="4">Adenylate cyclase 2</fullName>
        <ecNumber evidence="4">4.6.1.1</ecNumber>
    </submittedName>
</protein>
<dbReference type="SUPFAM" id="SSF52540">
    <property type="entry name" value="P-loop containing nucleoside triphosphate hydrolases"/>
    <property type="match status" value="1"/>
</dbReference>
<dbReference type="GO" id="GO:0004016">
    <property type="term" value="F:adenylate cyclase activity"/>
    <property type="evidence" value="ECO:0007669"/>
    <property type="project" value="UniProtKB-EC"/>
</dbReference>